<name>A0A7W5YTF2_9ACTN</name>
<proteinExistence type="predicted"/>
<evidence type="ECO:0000313" key="3">
    <source>
        <dbReference type="Proteomes" id="UP000579945"/>
    </source>
</evidence>
<dbReference type="EMBL" id="JACIBV010000003">
    <property type="protein sequence ID" value="MBB3734017.1"/>
    <property type="molecule type" value="Genomic_DNA"/>
</dbReference>
<organism evidence="2 3">
    <name type="scientific">Nonomuraea dietziae</name>
    <dbReference type="NCBI Taxonomy" id="65515"/>
    <lineage>
        <taxon>Bacteria</taxon>
        <taxon>Bacillati</taxon>
        <taxon>Actinomycetota</taxon>
        <taxon>Actinomycetes</taxon>
        <taxon>Streptosporangiales</taxon>
        <taxon>Streptosporangiaceae</taxon>
        <taxon>Nonomuraea</taxon>
    </lineage>
</organism>
<evidence type="ECO:0000256" key="1">
    <source>
        <dbReference type="SAM" id="MobiDB-lite"/>
    </source>
</evidence>
<accession>A0A7W5YTF2</accession>
<dbReference type="Proteomes" id="UP000579945">
    <property type="component" value="Unassembled WGS sequence"/>
</dbReference>
<gene>
    <name evidence="2" type="ORF">FHR33_009970</name>
</gene>
<sequence length="35" mass="3527">MTTSGHMAGALPTSDKAQAAKYSGSKTAGDQERAT</sequence>
<protein>
    <submittedName>
        <fullName evidence="2">Uncharacterized protein</fullName>
    </submittedName>
</protein>
<dbReference type="AlphaFoldDB" id="A0A7W5YTF2"/>
<comment type="caution">
    <text evidence="2">The sequence shown here is derived from an EMBL/GenBank/DDBJ whole genome shotgun (WGS) entry which is preliminary data.</text>
</comment>
<keyword evidence="3" id="KW-1185">Reference proteome</keyword>
<reference evidence="2 3" key="1">
    <citation type="submission" date="2020-08" db="EMBL/GenBank/DDBJ databases">
        <title>Sequencing the genomes of 1000 actinobacteria strains.</title>
        <authorList>
            <person name="Klenk H.-P."/>
        </authorList>
    </citation>
    <scope>NUCLEOTIDE SEQUENCE [LARGE SCALE GENOMIC DNA]</scope>
    <source>
        <strain evidence="2 3">DSM 44320</strain>
    </source>
</reference>
<evidence type="ECO:0000313" key="2">
    <source>
        <dbReference type="EMBL" id="MBB3734017.1"/>
    </source>
</evidence>
<feature type="region of interest" description="Disordered" evidence="1">
    <location>
        <begin position="1"/>
        <end position="35"/>
    </location>
</feature>